<feature type="region of interest" description="Disordered" evidence="1">
    <location>
        <begin position="302"/>
        <end position="351"/>
    </location>
</feature>
<evidence type="ECO:0000256" key="2">
    <source>
        <dbReference type="SAM" id="Phobius"/>
    </source>
</evidence>
<dbReference type="OrthoDB" id="10652629at2759"/>
<sequence length="415" mass="46268">MDLDDIIDPLIQRFLQSTRLTFLSGVFGFIVTVCSFLAIPFAATLPNYNGAIVMCVITGCTFLVIFCFCSFTWFKLKYYLIVRHIYEPPPPPPRRTFSDSEAIGNEVELSDLAVGNASPTQMNDLSIAHTEINSAHVLSRDDKYNIFEDYTEETLSFIRPPIASNTNLMSRKESSNLESEVSNPIRSSSIDPDTHNKISAFNLTENPYAASTSEPGISKNKMLSTSDENTPCESETSSLSNVASIIKDNMPIYRKELDELLSDISPTIESETSEGKKDAPRMSRSFNVCEIKRTSFHTIEQELSGKRSNIKHSSPKKNTTGGYKEYFHPDIHDSNRSGKRAAAELGRTASTSKAEVLRGIRTSSFDEEQYSNRTLISSTKDVQNSSCSRIPSAAEADDSRNSQVLSDEEEEQKME</sequence>
<feature type="transmembrane region" description="Helical" evidence="2">
    <location>
        <begin position="51"/>
        <end position="74"/>
    </location>
</feature>
<organism evidence="3 4">
    <name type="scientific">Nephila pilipes</name>
    <name type="common">Giant wood spider</name>
    <name type="synonym">Nephila maculata</name>
    <dbReference type="NCBI Taxonomy" id="299642"/>
    <lineage>
        <taxon>Eukaryota</taxon>
        <taxon>Metazoa</taxon>
        <taxon>Ecdysozoa</taxon>
        <taxon>Arthropoda</taxon>
        <taxon>Chelicerata</taxon>
        <taxon>Arachnida</taxon>
        <taxon>Araneae</taxon>
        <taxon>Araneomorphae</taxon>
        <taxon>Entelegynae</taxon>
        <taxon>Araneoidea</taxon>
        <taxon>Nephilidae</taxon>
        <taxon>Nephila</taxon>
    </lineage>
</organism>
<feature type="compositionally biased region" description="Polar residues" evidence="1">
    <location>
        <begin position="376"/>
        <end position="389"/>
    </location>
</feature>
<reference evidence="3" key="1">
    <citation type="submission" date="2020-08" db="EMBL/GenBank/DDBJ databases">
        <title>Multicomponent nature underlies the extraordinary mechanical properties of spider dragline silk.</title>
        <authorList>
            <person name="Kono N."/>
            <person name="Nakamura H."/>
            <person name="Mori M."/>
            <person name="Yoshida Y."/>
            <person name="Ohtoshi R."/>
            <person name="Malay A.D."/>
            <person name="Moran D.A.P."/>
            <person name="Tomita M."/>
            <person name="Numata K."/>
            <person name="Arakawa K."/>
        </authorList>
    </citation>
    <scope>NUCLEOTIDE SEQUENCE</scope>
</reference>
<keyword evidence="2" id="KW-1133">Transmembrane helix</keyword>
<dbReference type="AlphaFoldDB" id="A0A8X6TR10"/>
<feature type="region of interest" description="Disordered" evidence="1">
    <location>
        <begin position="209"/>
        <end position="236"/>
    </location>
</feature>
<evidence type="ECO:0000256" key="1">
    <source>
        <dbReference type="SAM" id="MobiDB-lite"/>
    </source>
</evidence>
<keyword evidence="4" id="KW-1185">Reference proteome</keyword>
<feature type="region of interest" description="Disordered" evidence="1">
    <location>
        <begin position="376"/>
        <end position="415"/>
    </location>
</feature>
<keyword evidence="2" id="KW-0472">Membrane</keyword>
<feature type="compositionally biased region" description="Polar residues" evidence="1">
    <location>
        <begin position="176"/>
        <end position="193"/>
    </location>
</feature>
<accession>A0A8X6TR10</accession>
<evidence type="ECO:0000313" key="3">
    <source>
        <dbReference type="EMBL" id="GFT38196.1"/>
    </source>
</evidence>
<proteinExistence type="predicted"/>
<feature type="region of interest" description="Disordered" evidence="1">
    <location>
        <begin position="170"/>
        <end position="193"/>
    </location>
</feature>
<dbReference type="EMBL" id="BMAW01109402">
    <property type="protein sequence ID" value="GFT38196.1"/>
    <property type="molecule type" value="Genomic_DNA"/>
</dbReference>
<name>A0A8X6TR10_NEPPI</name>
<dbReference type="Proteomes" id="UP000887013">
    <property type="component" value="Unassembled WGS sequence"/>
</dbReference>
<protein>
    <submittedName>
        <fullName evidence="3">Uncharacterized protein</fullName>
    </submittedName>
</protein>
<feature type="compositionally biased region" description="Acidic residues" evidence="1">
    <location>
        <begin position="406"/>
        <end position="415"/>
    </location>
</feature>
<feature type="transmembrane region" description="Helical" evidence="2">
    <location>
        <begin position="20"/>
        <end position="45"/>
    </location>
</feature>
<gene>
    <name evidence="3" type="ORF">NPIL_293491</name>
</gene>
<keyword evidence="2" id="KW-0812">Transmembrane</keyword>
<evidence type="ECO:0000313" key="4">
    <source>
        <dbReference type="Proteomes" id="UP000887013"/>
    </source>
</evidence>
<feature type="compositionally biased region" description="Basic and acidic residues" evidence="1">
    <location>
        <begin position="325"/>
        <end position="336"/>
    </location>
</feature>
<comment type="caution">
    <text evidence="3">The sequence shown here is derived from an EMBL/GenBank/DDBJ whole genome shotgun (WGS) entry which is preliminary data.</text>
</comment>